<protein>
    <submittedName>
        <fullName evidence="1">Uncharacterized protein</fullName>
    </submittedName>
</protein>
<dbReference type="EMBL" id="OU342829">
    <property type="protein sequence ID" value="CAG7579790.1"/>
    <property type="molecule type" value="Genomic_DNA"/>
</dbReference>
<evidence type="ECO:0000313" key="1">
    <source>
        <dbReference type="EMBL" id="CAG7579790.1"/>
    </source>
</evidence>
<sequence length="202" mass="24268">MSEYMDKDRYHKVLKDLTNLLSVYDFYELPSIQPKNWFQRQKQTLFMWLLNERDGAKLTRNTYAYPPKPFYGKIFKILKKISPIKTKRKYDDDLHFVHRGNGKSQVFGMDNITRRLKIGRLLEPSNLNYNNDLIEKAVKKIDKEIVVTLCPFNKYKVDYYNKKGATYQNFFDTLEEIEMFLIEKDPYFKAGYREKRLNGILT</sequence>
<accession>A0A8D9C8B6</accession>
<proteinExistence type="predicted"/>
<name>A0A8D9C8B6_9VIRU</name>
<reference evidence="1" key="1">
    <citation type="submission" date="2021-06" db="EMBL/GenBank/DDBJ databases">
        <authorList>
            <person name="Gannon L."/>
            <person name="Redgwell R T."/>
            <person name="Michniewski S."/>
            <person name="Harrison D C."/>
            <person name="Millard A."/>
        </authorList>
    </citation>
    <scope>NUCLEOTIDE SEQUENCE</scope>
</reference>
<organism evidence="1">
    <name type="scientific">uncultured marine phage</name>
    <dbReference type="NCBI Taxonomy" id="707152"/>
    <lineage>
        <taxon>Viruses</taxon>
        <taxon>environmental samples</taxon>
    </lineage>
</organism>
<gene>
    <name evidence="1" type="ORF">SLAVMIC_00095</name>
</gene>